<organism evidence="2 3">
    <name type="scientific">Microbacterium mangrovi</name>
    <dbReference type="NCBI Taxonomy" id="1348253"/>
    <lineage>
        <taxon>Bacteria</taxon>
        <taxon>Bacillati</taxon>
        <taxon>Actinomycetota</taxon>
        <taxon>Actinomycetes</taxon>
        <taxon>Micrococcales</taxon>
        <taxon>Microbacteriaceae</taxon>
        <taxon>Microbacterium</taxon>
    </lineage>
</organism>
<comment type="caution">
    <text evidence="2">The sequence shown here is derived from an EMBL/GenBank/DDBJ whole genome shotgun (WGS) entry which is preliminary data.</text>
</comment>
<name>A0A0B2A0Q1_9MICO</name>
<feature type="transmembrane region" description="Helical" evidence="1">
    <location>
        <begin position="12"/>
        <end position="31"/>
    </location>
</feature>
<keyword evidence="1" id="KW-0812">Transmembrane</keyword>
<dbReference type="AlphaFoldDB" id="A0A0B2A0Q1"/>
<dbReference type="RefSeq" id="WP_039401034.1">
    <property type="nucleotide sequence ID" value="NZ_JTDK01000014.1"/>
</dbReference>
<dbReference type="STRING" id="1348253.LK09_14795"/>
<keyword evidence="3" id="KW-1185">Reference proteome</keyword>
<reference evidence="2 3" key="1">
    <citation type="submission" date="2014-11" db="EMBL/GenBank/DDBJ databases">
        <title>Genome sequence of Microbacterium mangrovi MUSC 115(T).</title>
        <authorList>
            <person name="Lee L.-H."/>
        </authorList>
    </citation>
    <scope>NUCLEOTIDE SEQUENCE [LARGE SCALE GENOMIC DNA]</scope>
    <source>
        <strain evidence="2 3">MUSC 115</strain>
    </source>
</reference>
<accession>A0A0B2A0Q1</accession>
<dbReference type="EMBL" id="JTDK01000014">
    <property type="protein sequence ID" value="KHK96596.1"/>
    <property type="molecule type" value="Genomic_DNA"/>
</dbReference>
<keyword evidence="1" id="KW-0472">Membrane</keyword>
<protein>
    <submittedName>
        <fullName evidence="2">Uncharacterized protein</fullName>
    </submittedName>
</protein>
<dbReference type="Proteomes" id="UP000031030">
    <property type="component" value="Unassembled WGS sequence"/>
</dbReference>
<feature type="transmembrane region" description="Helical" evidence="1">
    <location>
        <begin position="51"/>
        <end position="78"/>
    </location>
</feature>
<gene>
    <name evidence="2" type="ORF">LK09_14795</name>
</gene>
<evidence type="ECO:0000313" key="3">
    <source>
        <dbReference type="Proteomes" id="UP000031030"/>
    </source>
</evidence>
<evidence type="ECO:0000256" key="1">
    <source>
        <dbReference type="SAM" id="Phobius"/>
    </source>
</evidence>
<keyword evidence="1" id="KW-1133">Transmembrane helix</keyword>
<feature type="transmembrane region" description="Helical" evidence="1">
    <location>
        <begin position="90"/>
        <end position="112"/>
    </location>
</feature>
<sequence length="115" mass="12563">MDDHDNAWAYRFLLITNVVVAAAAAFWGQLLNLDGDACNEVDPVPQCNYAAFVWIIRIATIFPIAAVIVTSVLAFGVFRERSAGLVLMELCSPFIIFTSIAWTWLASVAAGVTRP</sequence>
<proteinExistence type="predicted"/>
<evidence type="ECO:0000313" key="2">
    <source>
        <dbReference type="EMBL" id="KHK96596.1"/>
    </source>
</evidence>